<dbReference type="SUPFAM" id="SSF54909">
    <property type="entry name" value="Dimeric alpha+beta barrel"/>
    <property type="match status" value="1"/>
</dbReference>
<dbReference type="RefSeq" id="WP_191615915.1">
    <property type="nucleotide sequence ID" value="NZ_JACYFG010000006.1"/>
</dbReference>
<comment type="caution">
    <text evidence="2">The sequence shown here is derived from an EMBL/GenBank/DDBJ whole genome shotgun (WGS) entry which is preliminary data.</text>
</comment>
<dbReference type="NCBIfam" id="TIGR01409">
    <property type="entry name" value="TAT_signal_seq"/>
    <property type="match status" value="1"/>
</dbReference>
<dbReference type="InterPro" id="IPR013097">
    <property type="entry name" value="Dabb"/>
</dbReference>
<reference evidence="2" key="1">
    <citation type="submission" date="2020-09" db="EMBL/GenBank/DDBJ databases">
        <title>Pelagicoccus enzymogenes sp. nov. with an EPS production, isolated from marine sediment.</title>
        <authorList>
            <person name="Feng X."/>
        </authorList>
    </citation>
    <scope>NUCLEOTIDE SEQUENCE</scope>
    <source>
        <strain evidence="2">NFK12</strain>
    </source>
</reference>
<gene>
    <name evidence="2" type="ORF">IEN85_04740</name>
</gene>
<dbReference type="PROSITE" id="PS51502">
    <property type="entry name" value="S_R_A_B_BARREL"/>
    <property type="match status" value="1"/>
</dbReference>
<dbReference type="Pfam" id="PF10518">
    <property type="entry name" value="TAT_signal"/>
    <property type="match status" value="1"/>
</dbReference>
<dbReference type="Gene3D" id="3.30.70.100">
    <property type="match status" value="1"/>
</dbReference>
<evidence type="ECO:0000313" key="2">
    <source>
        <dbReference type="EMBL" id="MBD5778787.1"/>
    </source>
</evidence>
<protein>
    <submittedName>
        <fullName evidence="2">Dabb family protein</fullName>
    </submittedName>
</protein>
<dbReference type="AlphaFoldDB" id="A0A927F5F0"/>
<dbReference type="Pfam" id="PF07876">
    <property type="entry name" value="Dabb"/>
    <property type="match status" value="1"/>
</dbReference>
<organism evidence="2 3">
    <name type="scientific">Pelagicoccus enzymogenes</name>
    <dbReference type="NCBI Taxonomy" id="2773457"/>
    <lineage>
        <taxon>Bacteria</taxon>
        <taxon>Pseudomonadati</taxon>
        <taxon>Verrucomicrobiota</taxon>
        <taxon>Opitutia</taxon>
        <taxon>Puniceicoccales</taxon>
        <taxon>Pelagicoccaceae</taxon>
        <taxon>Pelagicoccus</taxon>
    </lineage>
</organism>
<sequence length="135" mass="15019">MNQPNRRKFLVGAAALGAASALPALSGKELDSSHKLVHHVFFWLKRPDSQEDLQLLLEGIRGLARVPSVKGLHVGVPASTEKREVVDNSFSASEILFFDSVEGQDAYQVHPLHKEFVEKYSHLWDKVVVYDAISV</sequence>
<dbReference type="EMBL" id="JACYFG010000006">
    <property type="protein sequence ID" value="MBD5778787.1"/>
    <property type="molecule type" value="Genomic_DNA"/>
</dbReference>
<name>A0A927F5F0_9BACT</name>
<evidence type="ECO:0000259" key="1">
    <source>
        <dbReference type="PROSITE" id="PS51502"/>
    </source>
</evidence>
<dbReference type="InterPro" id="IPR011008">
    <property type="entry name" value="Dimeric_a/b-barrel"/>
</dbReference>
<evidence type="ECO:0000313" key="3">
    <source>
        <dbReference type="Proteomes" id="UP000622317"/>
    </source>
</evidence>
<dbReference type="PROSITE" id="PS51318">
    <property type="entry name" value="TAT"/>
    <property type="match status" value="1"/>
</dbReference>
<dbReference type="InterPro" id="IPR006311">
    <property type="entry name" value="TAT_signal"/>
</dbReference>
<feature type="domain" description="Stress-response A/B barrel" evidence="1">
    <location>
        <begin position="36"/>
        <end position="132"/>
    </location>
</feature>
<proteinExistence type="predicted"/>
<dbReference type="SMART" id="SM00886">
    <property type="entry name" value="Dabb"/>
    <property type="match status" value="1"/>
</dbReference>
<dbReference type="InterPro" id="IPR019546">
    <property type="entry name" value="TAT_signal_bac_arc"/>
</dbReference>
<dbReference type="Proteomes" id="UP000622317">
    <property type="component" value="Unassembled WGS sequence"/>
</dbReference>
<keyword evidence="3" id="KW-1185">Reference proteome</keyword>
<accession>A0A927F5F0</accession>